<dbReference type="EMBL" id="RRZD01000004">
    <property type="protein sequence ID" value="MBE0399658.1"/>
    <property type="molecule type" value="Genomic_DNA"/>
</dbReference>
<reference evidence="3 4" key="1">
    <citation type="submission" date="2020-07" db="EMBL/GenBank/DDBJ databases">
        <title>Halophilic bacteria isolated from french cheeses.</title>
        <authorList>
            <person name="Kothe C.I."/>
            <person name="Farah-Kraiem B."/>
            <person name="Renault P."/>
            <person name="Dridi B."/>
        </authorList>
    </citation>
    <scope>NUCLEOTIDE SEQUENCE [LARGE SCALE GENOMIC DNA]</scope>
    <source>
        <strain evidence="3 4">FME1</strain>
    </source>
</reference>
<feature type="transmembrane region" description="Helical" evidence="1">
    <location>
        <begin position="82"/>
        <end position="102"/>
    </location>
</feature>
<feature type="domain" description="DUF1468" evidence="2">
    <location>
        <begin position="17"/>
        <end position="161"/>
    </location>
</feature>
<dbReference type="Proteomes" id="UP001645039">
    <property type="component" value="Unassembled WGS sequence"/>
</dbReference>
<accession>A0ABR9EZK5</accession>
<gene>
    <name evidence="3" type="ORF">EI168_05975</name>
</gene>
<protein>
    <submittedName>
        <fullName evidence="3">Tripartite tricarboxylate transporter TctB family protein</fullName>
    </submittedName>
</protein>
<evidence type="ECO:0000313" key="4">
    <source>
        <dbReference type="Proteomes" id="UP001645039"/>
    </source>
</evidence>
<feature type="transmembrane region" description="Helical" evidence="1">
    <location>
        <begin position="134"/>
        <end position="152"/>
    </location>
</feature>
<keyword evidence="1" id="KW-0812">Transmembrane</keyword>
<dbReference type="InterPro" id="IPR009936">
    <property type="entry name" value="DUF1468"/>
</dbReference>
<organism evidence="3 4">
    <name type="scientific">Halomonas casei</name>
    <dbReference type="NCBI Taxonomy" id="2742613"/>
    <lineage>
        <taxon>Bacteria</taxon>
        <taxon>Pseudomonadati</taxon>
        <taxon>Pseudomonadota</taxon>
        <taxon>Gammaproteobacteria</taxon>
        <taxon>Oceanospirillales</taxon>
        <taxon>Halomonadaceae</taxon>
        <taxon>Halomonas</taxon>
    </lineage>
</organism>
<feature type="transmembrane region" description="Helical" evidence="1">
    <location>
        <begin position="51"/>
        <end position="70"/>
    </location>
</feature>
<keyword evidence="4" id="KW-1185">Reference proteome</keyword>
<feature type="transmembrane region" description="Helical" evidence="1">
    <location>
        <begin position="9"/>
        <end position="31"/>
    </location>
</feature>
<evidence type="ECO:0000313" key="3">
    <source>
        <dbReference type="EMBL" id="MBE0399658.1"/>
    </source>
</evidence>
<comment type="caution">
    <text evidence="3">The sequence shown here is derived from an EMBL/GenBank/DDBJ whole genome shotgun (WGS) entry which is preliminary data.</text>
</comment>
<keyword evidence="1" id="KW-0472">Membrane</keyword>
<evidence type="ECO:0000256" key="1">
    <source>
        <dbReference type="SAM" id="Phobius"/>
    </source>
</evidence>
<evidence type="ECO:0000259" key="2">
    <source>
        <dbReference type="Pfam" id="PF07331"/>
    </source>
</evidence>
<name>A0ABR9EZK5_9GAMM</name>
<proteinExistence type="predicted"/>
<sequence>MERRNSETALIPALQVLSYFIIALGAVFMAFKAGSLPASRWEPMSAGTFPQIIFFGVALLCGVAAVVEISKQGFPRTSFNVAWRRLIALKAVIINLALFIIYMMFMPVAGFIVSTFLYLAIAQLYLAPKKPITLLIAIFVAALFSAGPYYLFSEVFNIYLPRAQW</sequence>
<keyword evidence="1" id="KW-1133">Transmembrane helix</keyword>
<dbReference type="RefSeq" id="WP_096281757.1">
    <property type="nucleotide sequence ID" value="NZ_CBCSBM010000014.1"/>
</dbReference>
<dbReference type="Pfam" id="PF07331">
    <property type="entry name" value="TctB"/>
    <property type="match status" value="1"/>
</dbReference>